<evidence type="ECO:0000256" key="8">
    <source>
        <dbReference type="SAM" id="Phobius"/>
    </source>
</evidence>
<dbReference type="InterPro" id="IPR004706">
    <property type="entry name" value="Arsenical-R_Acr3"/>
</dbReference>
<evidence type="ECO:0000256" key="1">
    <source>
        <dbReference type="ARBA" id="ARBA00004651"/>
    </source>
</evidence>
<feature type="transmembrane region" description="Helical" evidence="8">
    <location>
        <begin position="12"/>
        <end position="32"/>
    </location>
</feature>
<protein>
    <submittedName>
        <fullName evidence="9">Bile acid:sodium symporter protein</fullName>
    </submittedName>
</protein>
<keyword evidence="3" id="KW-0813">Transport</keyword>
<comment type="caution">
    <text evidence="9">The sequence shown here is derived from an EMBL/GenBank/DDBJ whole genome shotgun (WGS) entry which is preliminary data.</text>
</comment>
<dbReference type="GO" id="GO:0015105">
    <property type="term" value="F:arsenite transmembrane transporter activity"/>
    <property type="evidence" value="ECO:0007669"/>
    <property type="project" value="TreeGrafter"/>
</dbReference>
<name>A0A3M5PHJ6_PSEVI</name>
<dbReference type="AlphaFoldDB" id="A0A3M5PHJ6"/>
<organism evidence="9 10">
    <name type="scientific">Pseudomonas viridiflava</name>
    <name type="common">Phytomonas viridiflava</name>
    <dbReference type="NCBI Taxonomy" id="33069"/>
    <lineage>
        <taxon>Bacteria</taxon>
        <taxon>Pseudomonadati</taxon>
        <taxon>Pseudomonadota</taxon>
        <taxon>Gammaproteobacteria</taxon>
        <taxon>Pseudomonadales</taxon>
        <taxon>Pseudomonadaceae</taxon>
        <taxon>Pseudomonas</taxon>
    </lineage>
</organism>
<gene>
    <name evidence="9" type="ORF">ALP40_02730</name>
</gene>
<dbReference type="PANTHER" id="PTHR43057">
    <property type="entry name" value="ARSENITE EFFLUX TRANSPORTER"/>
    <property type="match status" value="1"/>
</dbReference>
<proteinExistence type="inferred from homology"/>
<evidence type="ECO:0000256" key="3">
    <source>
        <dbReference type="ARBA" id="ARBA00022448"/>
    </source>
</evidence>
<evidence type="ECO:0000256" key="4">
    <source>
        <dbReference type="ARBA" id="ARBA00022475"/>
    </source>
</evidence>
<dbReference type="GO" id="GO:0015297">
    <property type="term" value="F:antiporter activity"/>
    <property type="evidence" value="ECO:0007669"/>
    <property type="project" value="InterPro"/>
</dbReference>
<evidence type="ECO:0000256" key="6">
    <source>
        <dbReference type="ARBA" id="ARBA00022989"/>
    </source>
</evidence>
<comment type="subcellular location">
    <subcellularLocation>
        <location evidence="1">Cell membrane</location>
        <topology evidence="1">Multi-pass membrane protein</topology>
    </subcellularLocation>
</comment>
<feature type="transmembrane region" description="Helical" evidence="8">
    <location>
        <begin position="166"/>
        <end position="185"/>
    </location>
</feature>
<feature type="transmembrane region" description="Helical" evidence="8">
    <location>
        <begin position="232"/>
        <end position="253"/>
    </location>
</feature>
<keyword evidence="4" id="KW-1003">Cell membrane</keyword>
<dbReference type="InterPro" id="IPR002657">
    <property type="entry name" value="BilAc:Na_symport/Acr3"/>
</dbReference>
<feature type="transmembrane region" description="Helical" evidence="8">
    <location>
        <begin position="197"/>
        <end position="220"/>
    </location>
</feature>
<evidence type="ECO:0000256" key="7">
    <source>
        <dbReference type="ARBA" id="ARBA00023136"/>
    </source>
</evidence>
<dbReference type="Gene3D" id="1.20.1530.20">
    <property type="match status" value="1"/>
</dbReference>
<evidence type="ECO:0000256" key="2">
    <source>
        <dbReference type="ARBA" id="ARBA00010110"/>
    </source>
</evidence>
<dbReference type="InterPro" id="IPR038770">
    <property type="entry name" value="Na+/solute_symporter_sf"/>
</dbReference>
<feature type="transmembrane region" description="Helical" evidence="8">
    <location>
        <begin position="68"/>
        <end position="87"/>
    </location>
</feature>
<feature type="transmembrane region" description="Helical" evidence="8">
    <location>
        <begin position="38"/>
        <end position="56"/>
    </location>
</feature>
<feature type="transmembrane region" description="Helical" evidence="8">
    <location>
        <begin position="93"/>
        <end position="114"/>
    </location>
</feature>
<dbReference type="EMBL" id="RBTP01000012">
    <property type="protein sequence ID" value="RMT84102.1"/>
    <property type="molecule type" value="Genomic_DNA"/>
</dbReference>
<reference evidence="9 10" key="1">
    <citation type="submission" date="2018-08" db="EMBL/GenBank/DDBJ databases">
        <title>Recombination of ecologically and evolutionarily significant loci maintains genetic cohesion in the Pseudomonas syringae species complex.</title>
        <authorList>
            <person name="Dillon M."/>
            <person name="Thakur S."/>
            <person name="Almeida R.N.D."/>
            <person name="Weir B.S."/>
            <person name="Guttman D.S."/>
        </authorList>
    </citation>
    <scope>NUCLEOTIDE SEQUENCE [LARGE SCALE GENOMIC DNA]</scope>
    <source>
        <strain evidence="9 10">ICMP 19473</strain>
    </source>
</reference>
<keyword evidence="7 8" id="KW-0472">Membrane</keyword>
<dbReference type="RefSeq" id="WP_122207245.1">
    <property type="nucleotide sequence ID" value="NZ_RBTP01000012.1"/>
</dbReference>
<feature type="transmembrane region" description="Helical" evidence="8">
    <location>
        <begin position="126"/>
        <end position="146"/>
    </location>
</feature>
<dbReference type="OrthoDB" id="3254016at2"/>
<comment type="similarity">
    <text evidence="2">Belongs to the arsenical resistance-3 (ACR3) (TC 2.A.59) family.</text>
</comment>
<sequence>MSREQLEQQQIPIYFVAVLMAAVGGLLAPVAAQTLGVLVMPAIAVLMYAMFLQIPFLDLRQGLGNKRFMLALLVANFVVIPALVWVLTRGLSGHTAILVGALLVLLTPCIDYVVVFTHLGKGDSRLTLAATPLLLLLQLVLLPLYLALMLGSESAVAISISPFVEAFLVLIVLPLVLAVVTAAGIKRSVVIARWSDAWAWMPVPAMAAVLVAVIGSQIASVVNSLDQLLPAIAVYLAFMVLAPLAGALVGRVFKLPAASVRSVAFSTSTRNSLVVLPLALALPEDIRALAAAAVITQTLIELVSELVYIRAIPALIRNTGQAATMR</sequence>
<dbReference type="Pfam" id="PF01758">
    <property type="entry name" value="SBF"/>
    <property type="match status" value="1"/>
</dbReference>
<dbReference type="GO" id="GO:0005886">
    <property type="term" value="C:plasma membrane"/>
    <property type="evidence" value="ECO:0007669"/>
    <property type="project" value="UniProtKB-SubCell"/>
</dbReference>
<evidence type="ECO:0000313" key="10">
    <source>
        <dbReference type="Proteomes" id="UP000273854"/>
    </source>
</evidence>
<dbReference type="PANTHER" id="PTHR43057:SF1">
    <property type="entry name" value="ARSENICAL-RESISTANCE PROTEIN 3"/>
    <property type="match status" value="1"/>
</dbReference>
<keyword evidence="6 8" id="KW-1133">Transmembrane helix</keyword>
<dbReference type="GO" id="GO:0015104">
    <property type="term" value="F:antimonite transmembrane transporter activity"/>
    <property type="evidence" value="ECO:0007669"/>
    <property type="project" value="TreeGrafter"/>
</dbReference>
<dbReference type="Proteomes" id="UP000273854">
    <property type="component" value="Unassembled WGS sequence"/>
</dbReference>
<evidence type="ECO:0000313" key="9">
    <source>
        <dbReference type="EMBL" id="RMT84102.1"/>
    </source>
</evidence>
<accession>A0A3M5PHJ6</accession>
<keyword evidence="5 8" id="KW-0812">Transmembrane</keyword>
<evidence type="ECO:0000256" key="5">
    <source>
        <dbReference type="ARBA" id="ARBA00022692"/>
    </source>
</evidence>